<evidence type="ECO:0000313" key="2">
    <source>
        <dbReference type="EMBL" id="CAI2190263.1"/>
    </source>
</evidence>
<dbReference type="Proteomes" id="UP001153678">
    <property type="component" value="Unassembled WGS sequence"/>
</dbReference>
<accession>A0A9W4T2P3</accession>
<proteinExistence type="predicted"/>
<feature type="region of interest" description="Disordered" evidence="1">
    <location>
        <begin position="40"/>
        <end position="78"/>
    </location>
</feature>
<feature type="compositionally biased region" description="Low complexity" evidence="1">
    <location>
        <begin position="54"/>
        <end position="69"/>
    </location>
</feature>
<feature type="compositionally biased region" description="Acidic residues" evidence="1">
    <location>
        <begin position="40"/>
        <end position="53"/>
    </location>
</feature>
<dbReference type="AlphaFoldDB" id="A0A9W4T2P3"/>
<protein>
    <submittedName>
        <fullName evidence="2">16468_t:CDS:1</fullName>
    </submittedName>
</protein>
<evidence type="ECO:0000313" key="3">
    <source>
        <dbReference type="Proteomes" id="UP001153678"/>
    </source>
</evidence>
<reference evidence="2" key="1">
    <citation type="submission" date="2022-08" db="EMBL/GenBank/DDBJ databases">
        <authorList>
            <person name="Kallberg Y."/>
            <person name="Tangrot J."/>
            <person name="Rosling A."/>
        </authorList>
    </citation>
    <scope>NUCLEOTIDE SEQUENCE</scope>
    <source>
        <strain evidence="2">Wild A</strain>
    </source>
</reference>
<dbReference type="EMBL" id="CAMKVN010006426">
    <property type="protein sequence ID" value="CAI2190263.1"/>
    <property type="molecule type" value="Genomic_DNA"/>
</dbReference>
<gene>
    <name evidence="2" type="ORF">FWILDA_LOCUS14489</name>
</gene>
<evidence type="ECO:0000256" key="1">
    <source>
        <dbReference type="SAM" id="MobiDB-lite"/>
    </source>
</evidence>
<sequence>MTSWISDGWKQKSISDGGGDIIRKNPVIIIEYSIFNDSDDDNNDDLDDSDLDSIEGSSIESYSSSAEISTTKPTQSPVKSHCTYINLPNYPMANQRKKCIVKLTKTVHTIDRALYRPSLIYPMVNLKYQLQLIYNRKGFEESYRK</sequence>
<comment type="caution">
    <text evidence="2">The sequence shown here is derived from an EMBL/GenBank/DDBJ whole genome shotgun (WGS) entry which is preliminary data.</text>
</comment>
<keyword evidence="3" id="KW-1185">Reference proteome</keyword>
<name>A0A9W4T2P3_9GLOM</name>
<dbReference type="OrthoDB" id="2447565at2759"/>
<organism evidence="2 3">
    <name type="scientific">Funneliformis geosporum</name>
    <dbReference type="NCBI Taxonomy" id="1117311"/>
    <lineage>
        <taxon>Eukaryota</taxon>
        <taxon>Fungi</taxon>
        <taxon>Fungi incertae sedis</taxon>
        <taxon>Mucoromycota</taxon>
        <taxon>Glomeromycotina</taxon>
        <taxon>Glomeromycetes</taxon>
        <taxon>Glomerales</taxon>
        <taxon>Glomeraceae</taxon>
        <taxon>Funneliformis</taxon>
    </lineage>
</organism>